<keyword evidence="3" id="KW-1185">Reference proteome</keyword>
<dbReference type="SUPFAM" id="SSF82866">
    <property type="entry name" value="Multidrug efflux transporter AcrB transmembrane domain"/>
    <property type="match status" value="2"/>
</dbReference>
<evidence type="ECO:0000256" key="1">
    <source>
        <dbReference type="SAM" id="Phobius"/>
    </source>
</evidence>
<dbReference type="SUPFAM" id="SSF82693">
    <property type="entry name" value="Multidrug efflux transporter AcrB pore domain, PN1, PN2, PC1 and PC2 subdomains"/>
    <property type="match status" value="4"/>
</dbReference>
<reference evidence="2" key="1">
    <citation type="submission" date="2021-02" db="EMBL/GenBank/DDBJ databases">
        <title>Skermanella TT6 skin isolate.</title>
        <authorList>
            <person name="Lee K."/>
            <person name="Ganzorig M."/>
        </authorList>
    </citation>
    <scope>NUCLEOTIDE SEQUENCE</scope>
    <source>
        <strain evidence="2">TT6</strain>
    </source>
</reference>
<dbReference type="PANTHER" id="PTHR32063:SF14">
    <property type="entry name" value="BLL4319 PROTEIN"/>
    <property type="match status" value="1"/>
</dbReference>
<keyword evidence="1" id="KW-1133">Transmembrane helix</keyword>
<name>A0ABX7B1J9_9PROT</name>
<feature type="transmembrane region" description="Helical" evidence="1">
    <location>
        <begin position="385"/>
        <end position="406"/>
    </location>
</feature>
<feature type="transmembrane region" description="Helical" evidence="1">
    <location>
        <begin position="518"/>
        <end position="541"/>
    </location>
</feature>
<feature type="transmembrane region" description="Helical" evidence="1">
    <location>
        <begin position="12"/>
        <end position="30"/>
    </location>
</feature>
<keyword evidence="1" id="KW-0472">Membrane</keyword>
<feature type="transmembrane region" description="Helical" evidence="1">
    <location>
        <begin position="852"/>
        <end position="869"/>
    </location>
</feature>
<dbReference type="PRINTS" id="PR00702">
    <property type="entry name" value="ACRIFLAVINRP"/>
</dbReference>
<dbReference type="PANTHER" id="PTHR32063">
    <property type="match status" value="1"/>
</dbReference>
<dbReference type="Proteomes" id="UP000595197">
    <property type="component" value="Chromosome"/>
</dbReference>
<feature type="transmembrane region" description="Helical" evidence="1">
    <location>
        <begin position="359"/>
        <end position="379"/>
    </location>
</feature>
<proteinExistence type="predicted"/>
<feature type="transmembrane region" description="Helical" evidence="1">
    <location>
        <begin position="910"/>
        <end position="931"/>
    </location>
</feature>
<accession>A0ABX7B1J9</accession>
<dbReference type="Gene3D" id="3.30.70.1440">
    <property type="entry name" value="Multidrug efflux transporter AcrB pore domain"/>
    <property type="match status" value="1"/>
</dbReference>
<dbReference type="InterPro" id="IPR001036">
    <property type="entry name" value="Acrflvin-R"/>
</dbReference>
<dbReference type="Gene3D" id="1.20.1640.10">
    <property type="entry name" value="Multidrug efflux transporter AcrB transmembrane domain"/>
    <property type="match status" value="2"/>
</dbReference>
<feature type="transmembrane region" description="Helical" evidence="1">
    <location>
        <begin position="952"/>
        <end position="971"/>
    </location>
</feature>
<dbReference type="Pfam" id="PF00873">
    <property type="entry name" value="ACR_tran"/>
    <property type="match status" value="1"/>
</dbReference>
<feature type="transmembrane region" description="Helical" evidence="1">
    <location>
        <begin position="427"/>
        <end position="450"/>
    </location>
</feature>
<dbReference type="SUPFAM" id="SSF82714">
    <property type="entry name" value="Multidrug efflux transporter AcrB TolC docking domain, DN and DC subdomains"/>
    <property type="match status" value="2"/>
</dbReference>
<feature type="transmembrane region" description="Helical" evidence="1">
    <location>
        <begin position="983"/>
        <end position="1009"/>
    </location>
</feature>
<dbReference type="InterPro" id="IPR027463">
    <property type="entry name" value="AcrB_DN_DC_subdom"/>
</dbReference>
<sequence length="1040" mass="111559">MVLSDVAIQRPVLAIVLNALLVVFGIFAFAKLPVREYPSVDPPVVSISTNYEGASAEVVETQITQVIEGAVSGVEGIKTIRSTSREGSSNVRIEFLLTRDIEGAANDVRDRVSRAARSLPDEADAPVIAKVDSDSSPILWATLTSDQLSRLELTDYARRVLVDQITAVPGVADVRISGQRIYAMRVWLDRSALAARNLTVQDVETALRRENAELPAGRIESAQREFTVRTDTRLSRAEQFSRIVISQRSGDFIRLGDVARVELGTRDDRGDYTVNARAAVGLGVTKQATANTMEVADGVKALLRQIGTTLPGDAAIDVSFDESVFIAESIYQVFHALTIALGLVVLVTWAFLRDLRATIIPAVAIPVSIMAAFTVLAALGYSINVLTLLALVLAIGLVVDDAIIVVENVSRRIELGEPPLLAAYRGAGQIGFAVIATTAVLIAVIFPLVLLQDTVGRFFKEFAVTLGAAVAFSALVALTLTPMMCSQVLRGQHGGAVFRLTERFFDGMTRIYSRILDGVLAAPVLMLALLGALTGATWYLFTLVPQEFTPPEDRGSFRITVTAPEGASQDFTKREMEAVERILAPYRENGEVSSVLAILNPGWGGQTGVNRATIQVRLAPWDRRTRPQSALMAELRGKLQAVPGARVAAFAGGGIARSGALNQVQVVLGGSSYEELAVWRDLLIDRLRDEPGFGTIQANYDETKPQLRITVDRDRAADLGLGTRAIGETLETLVGGRTVTRFTDRGEEYDVVVQATGSDRANPRDLSNIFLRAGTSDKLVPLSSVVTVRDIAGPSELGRVDRLRAITVTANLEGIAMGTAIEAVRQAAAEVLPGQVRLSFDGSARELQESSAAIYFAFGMALLIAFLVLAAQFESFTLPSIVMLTVPLALFGGLGAIVASAMTLNIYTQIGLVMLIGLIAKNAILIVEFANQMRDEGAAMDAAIREAAATRLRPILMTSIATVFGAVPLAMAEGAGAESRTAIGLVIVGGVSVGSLLSLFGTPLLYSLLARRLQPIGRIRRRIQELEMQHVKPREGLPAE</sequence>
<dbReference type="RefSeq" id="WP_201072295.1">
    <property type="nucleotide sequence ID" value="NZ_CP067420.1"/>
</dbReference>
<protein>
    <submittedName>
        <fullName evidence="2">Efflux RND transporter permease subunit</fullName>
    </submittedName>
</protein>
<dbReference type="Gene3D" id="3.30.2090.10">
    <property type="entry name" value="Multidrug efflux transporter AcrB TolC docking domain, DN and DC subdomains"/>
    <property type="match status" value="2"/>
</dbReference>
<evidence type="ECO:0000313" key="3">
    <source>
        <dbReference type="Proteomes" id="UP000595197"/>
    </source>
</evidence>
<evidence type="ECO:0000313" key="2">
    <source>
        <dbReference type="EMBL" id="QQP87982.1"/>
    </source>
</evidence>
<feature type="transmembrane region" description="Helical" evidence="1">
    <location>
        <begin position="462"/>
        <end position="480"/>
    </location>
</feature>
<keyword evidence="1" id="KW-0812">Transmembrane</keyword>
<gene>
    <name evidence="2" type="ORF">IGS68_18155</name>
</gene>
<dbReference type="EMBL" id="CP067420">
    <property type="protein sequence ID" value="QQP87982.1"/>
    <property type="molecule type" value="Genomic_DNA"/>
</dbReference>
<dbReference type="Gene3D" id="3.30.70.1320">
    <property type="entry name" value="Multidrug efflux transporter AcrB pore domain like"/>
    <property type="match status" value="1"/>
</dbReference>
<feature type="transmembrane region" description="Helical" evidence="1">
    <location>
        <begin position="881"/>
        <end position="904"/>
    </location>
</feature>
<organism evidence="2 3">
    <name type="scientific">Skermanella cutis</name>
    <dbReference type="NCBI Taxonomy" id="2775420"/>
    <lineage>
        <taxon>Bacteria</taxon>
        <taxon>Pseudomonadati</taxon>
        <taxon>Pseudomonadota</taxon>
        <taxon>Alphaproteobacteria</taxon>
        <taxon>Rhodospirillales</taxon>
        <taxon>Azospirillaceae</taxon>
        <taxon>Skermanella</taxon>
    </lineage>
</organism>
<feature type="transmembrane region" description="Helical" evidence="1">
    <location>
        <begin position="333"/>
        <end position="352"/>
    </location>
</feature>
<dbReference type="Gene3D" id="3.30.70.1430">
    <property type="entry name" value="Multidrug efflux transporter AcrB pore domain"/>
    <property type="match status" value="2"/>
</dbReference>